<dbReference type="SUPFAM" id="SSF55136">
    <property type="entry name" value="Probable bacterial effector-binding domain"/>
    <property type="match status" value="1"/>
</dbReference>
<dbReference type="InterPro" id="IPR029441">
    <property type="entry name" value="Cass2"/>
</dbReference>
<dbReference type="Gene3D" id="3.20.80.10">
    <property type="entry name" value="Regulatory factor, effector binding domain"/>
    <property type="match status" value="1"/>
</dbReference>
<dbReference type="Pfam" id="PF14526">
    <property type="entry name" value="Cass2"/>
    <property type="match status" value="1"/>
</dbReference>
<name>A0ABV7GFC7_9GAMM</name>
<dbReference type="PANTHER" id="PTHR36444">
    <property type="entry name" value="TRANSCRIPTIONAL REGULATOR PROTEIN YOBU-RELATED"/>
    <property type="match status" value="1"/>
</dbReference>
<dbReference type="InterPro" id="IPR011256">
    <property type="entry name" value="Reg_factor_effector_dom_sf"/>
</dbReference>
<reference evidence="3" key="1">
    <citation type="journal article" date="2019" name="Int. J. Syst. Evol. Microbiol.">
        <title>The Global Catalogue of Microorganisms (GCM) 10K type strain sequencing project: providing services to taxonomists for standard genome sequencing and annotation.</title>
        <authorList>
            <consortium name="The Broad Institute Genomics Platform"/>
            <consortium name="The Broad Institute Genome Sequencing Center for Infectious Disease"/>
            <person name="Wu L."/>
            <person name="Ma J."/>
        </authorList>
    </citation>
    <scope>NUCLEOTIDE SEQUENCE [LARGE SCALE GENOMIC DNA]</scope>
    <source>
        <strain evidence="3">KCTC 52277</strain>
    </source>
</reference>
<dbReference type="PANTHER" id="PTHR36444:SF2">
    <property type="entry name" value="TRANSCRIPTIONAL REGULATOR PROTEIN YOBU-RELATED"/>
    <property type="match status" value="1"/>
</dbReference>
<feature type="domain" description="AraC effector-binding" evidence="1">
    <location>
        <begin position="1"/>
        <end position="150"/>
    </location>
</feature>
<sequence length="151" mass="16952">MDVQSLGPLTITGLKTRTTNANETNPQTAAIKPLWERFFMQAGQQMAPSDTFYGIYTHYESDVNGEYDLIVGSPSLSSSFAEDSVTHEIPQGRYLVFSACGEMPQTVITLWQQIWQYFSAADCPHTRAYTSDFESYVMNESRVDIAIALKD</sequence>
<dbReference type="InterPro" id="IPR010499">
    <property type="entry name" value="AraC_E-bd"/>
</dbReference>
<gene>
    <name evidence="2" type="ORF">ACFOE0_09850</name>
</gene>
<organism evidence="2 3">
    <name type="scientific">Shewanella submarina</name>
    <dbReference type="NCBI Taxonomy" id="2016376"/>
    <lineage>
        <taxon>Bacteria</taxon>
        <taxon>Pseudomonadati</taxon>
        <taxon>Pseudomonadota</taxon>
        <taxon>Gammaproteobacteria</taxon>
        <taxon>Alteromonadales</taxon>
        <taxon>Shewanellaceae</taxon>
        <taxon>Shewanella</taxon>
    </lineage>
</organism>
<protein>
    <submittedName>
        <fullName evidence="2">GyrI-like domain-containing protein</fullName>
    </submittedName>
</protein>
<comment type="caution">
    <text evidence="2">The sequence shown here is derived from an EMBL/GenBank/DDBJ whole genome shotgun (WGS) entry which is preliminary data.</text>
</comment>
<keyword evidence="3" id="KW-1185">Reference proteome</keyword>
<dbReference type="EMBL" id="JBHRTD010000012">
    <property type="protein sequence ID" value="MFC3138487.1"/>
    <property type="molecule type" value="Genomic_DNA"/>
</dbReference>
<proteinExistence type="predicted"/>
<dbReference type="RefSeq" id="WP_248935710.1">
    <property type="nucleotide sequence ID" value="NZ_JAKILF010000003.1"/>
</dbReference>
<dbReference type="Proteomes" id="UP001595621">
    <property type="component" value="Unassembled WGS sequence"/>
</dbReference>
<accession>A0ABV7GFC7</accession>
<dbReference type="SMART" id="SM00871">
    <property type="entry name" value="AraC_E_bind"/>
    <property type="match status" value="1"/>
</dbReference>
<evidence type="ECO:0000259" key="1">
    <source>
        <dbReference type="SMART" id="SM00871"/>
    </source>
</evidence>
<evidence type="ECO:0000313" key="2">
    <source>
        <dbReference type="EMBL" id="MFC3138487.1"/>
    </source>
</evidence>
<dbReference type="InterPro" id="IPR053182">
    <property type="entry name" value="YobU-like_regulator"/>
</dbReference>
<evidence type="ECO:0000313" key="3">
    <source>
        <dbReference type="Proteomes" id="UP001595621"/>
    </source>
</evidence>